<keyword evidence="1" id="KW-1133">Transmembrane helix</keyword>
<feature type="transmembrane region" description="Helical" evidence="1">
    <location>
        <begin position="103"/>
        <end position="121"/>
    </location>
</feature>
<dbReference type="RefSeq" id="WP_031453872.1">
    <property type="nucleotide sequence ID" value="NZ_CAIJDO010000174.1"/>
</dbReference>
<evidence type="ECO:0000313" key="3">
    <source>
        <dbReference type="Proteomes" id="UP000556700"/>
    </source>
</evidence>
<dbReference type="Proteomes" id="UP000556700">
    <property type="component" value="Unassembled WGS sequence"/>
</dbReference>
<evidence type="ECO:0000313" key="2">
    <source>
        <dbReference type="EMBL" id="CAD0006531.1"/>
    </source>
</evidence>
<keyword evidence="1" id="KW-0812">Transmembrane</keyword>
<accession>A0A6V6Z435</accession>
<dbReference type="AlphaFoldDB" id="A0A6V6Z435"/>
<comment type="caution">
    <text evidence="2">The sequence shown here is derived from an EMBL/GenBank/DDBJ whole genome shotgun (WGS) entry which is preliminary data.</text>
</comment>
<feature type="transmembrane region" description="Helical" evidence="1">
    <location>
        <begin position="7"/>
        <end position="25"/>
    </location>
</feature>
<name>A0A6V6Z435_9FLAO</name>
<feature type="transmembrane region" description="Helical" evidence="1">
    <location>
        <begin position="37"/>
        <end position="60"/>
    </location>
</feature>
<keyword evidence="1" id="KW-0472">Membrane</keyword>
<dbReference type="EMBL" id="CAIJDO010000174">
    <property type="protein sequence ID" value="CAD0006531.1"/>
    <property type="molecule type" value="Genomic_DNA"/>
</dbReference>
<proteinExistence type="predicted"/>
<evidence type="ECO:0000256" key="1">
    <source>
        <dbReference type="SAM" id="Phobius"/>
    </source>
</evidence>
<protein>
    <submittedName>
        <fullName evidence="2">Uncharacterized protein</fullName>
    </submittedName>
</protein>
<feature type="transmembrane region" description="Helical" evidence="1">
    <location>
        <begin position="72"/>
        <end position="91"/>
    </location>
</feature>
<reference evidence="2 3" key="1">
    <citation type="submission" date="2020-06" db="EMBL/GenBank/DDBJ databases">
        <authorList>
            <person name="Criscuolo A."/>
        </authorList>
    </citation>
    <scope>NUCLEOTIDE SEQUENCE [LARGE SCALE GENOMIC DNA]</scope>
    <source>
        <strain evidence="3">CIP 110025</strain>
    </source>
</reference>
<keyword evidence="3" id="KW-1185">Reference proteome</keyword>
<gene>
    <name evidence="2" type="ORF">FLACHUCJ7_02904</name>
</gene>
<sequence length="127" mass="14904">MSRTVDFIKYFVPFSIVLFASQYLVMQSLSSQFNFFYSAWSIYMFNVVATFAVYLLLIYVNKTFPTYTGFTFLGASLFRMMAAVLFLIPFIKSDVKNPITDVSSFFIPYFLFLLFETYFTIRLINKS</sequence>
<organism evidence="2 3">
    <name type="scientific">Flavobacterium chungangense</name>
    <dbReference type="NCBI Taxonomy" id="554283"/>
    <lineage>
        <taxon>Bacteria</taxon>
        <taxon>Pseudomonadati</taxon>
        <taxon>Bacteroidota</taxon>
        <taxon>Flavobacteriia</taxon>
        <taxon>Flavobacteriales</taxon>
        <taxon>Flavobacteriaceae</taxon>
        <taxon>Flavobacterium</taxon>
    </lineage>
</organism>